<dbReference type="Proteomes" id="UP000717364">
    <property type="component" value="Unassembled WGS sequence"/>
</dbReference>
<keyword evidence="2" id="KW-1185">Reference proteome</keyword>
<evidence type="ECO:0000313" key="2">
    <source>
        <dbReference type="Proteomes" id="UP000717364"/>
    </source>
</evidence>
<accession>A0A947GGJ8</accession>
<dbReference type="AlphaFoldDB" id="A0A947GGJ8"/>
<gene>
    <name evidence="1" type="ORF">IXB50_02970</name>
</gene>
<dbReference type="RefSeq" id="WP_215607451.1">
    <property type="nucleotide sequence ID" value="NZ_JADOES010000004.1"/>
</dbReference>
<reference evidence="1" key="1">
    <citation type="submission" date="2020-11" db="EMBL/GenBank/DDBJ databases">
        <authorList>
            <person name="Konstantinou D."/>
            <person name="Gkelis S."/>
            <person name="Popin R."/>
            <person name="Fewer D."/>
            <person name="Sivonen K."/>
        </authorList>
    </citation>
    <scope>NUCLEOTIDE SEQUENCE</scope>
    <source>
        <strain evidence="1">TAU-MAC 1115</strain>
    </source>
</reference>
<name>A0A947GGJ8_9CYAN</name>
<proteinExistence type="predicted"/>
<reference evidence="1" key="2">
    <citation type="journal article" date="2021" name="Mar. Drugs">
        <title>Genome Reduction and Secondary Metabolism of the Marine Sponge-Associated Cyanobacterium Leptothoe.</title>
        <authorList>
            <person name="Konstantinou D."/>
            <person name="Popin R.V."/>
            <person name="Fewer D.P."/>
            <person name="Sivonen K."/>
            <person name="Gkelis S."/>
        </authorList>
    </citation>
    <scope>NUCLEOTIDE SEQUENCE</scope>
    <source>
        <strain evidence="1">TAU-MAC 1115</strain>
    </source>
</reference>
<sequence>MQFTASMIPADIDTFEKLSAWSSTILNAHGYALDYNERPPSVVTGDSGIQSQFERNGPFVSHQKDHRLIFRQAFLLEDDHAGSAYAMEYQAVKEVITAPVNVDFIA</sequence>
<dbReference type="EMBL" id="JADOES010000004">
    <property type="protein sequence ID" value="MBT9314379.1"/>
    <property type="molecule type" value="Genomic_DNA"/>
</dbReference>
<protein>
    <submittedName>
        <fullName evidence="1">Uncharacterized protein</fullName>
    </submittedName>
</protein>
<evidence type="ECO:0000313" key="1">
    <source>
        <dbReference type="EMBL" id="MBT9314379.1"/>
    </source>
</evidence>
<organism evidence="1 2">
    <name type="scientific">Leptothoe spongobia TAU-MAC 1115</name>
    <dbReference type="NCBI Taxonomy" id="1967444"/>
    <lineage>
        <taxon>Bacteria</taxon>
        <taxon>Bacillati</taxon>
        <taxon>Cyanobacteriota</taxon>
        <taxon>Cyanophyceae</taxon>
        <taxon>Nodosilineales</taxon>
        <taxon>Cymatolegaceae</taxon>
        <taxon>Leptothoe</taxon>
        <taxon>Leptothoe spongobia</taxon>
    </lineage>
</organism>
<comment type="caution">
    <text evidence="1">The sequence shown here is derived from an EMBL/GenBank/DDBJ whole genome shotgun (WGS) entry which is preliminary data.</text>
</comment>